<keyword evidence="1" id="KW-1133">Transmembrane helix</keyword>
<dbReference type="RefSeq" id="WP_033162749.1">
    <property type="nucleotide sequence ID" value="NZ_CACWHD010000012.1"/>
</dbReference>
<evidence type="ECO:0000313" key="3">
    <source>
        <dbReference type="Proteomes" id="UP000183028"/>
    </source>
</evidence>
<organism evidence="2 3">
    <name type="scientific">Sharpea azabuensis</name>
    <dbReference type="NCBI Taxonomy" id="322505"/>
    <lineage>
        <taxon>Bacteria</taxon>
        <taxon>Bacillati</taxon>
        <taxon>Bacillota</taxon>
        <taxon>Erysipelotrichia</taxon>
        <taxon>Erysipelotrichales</taxon>
        <taxon>Coprobacillaceae</taxon>
        <taxon>Sharpea</taxon>
    </lineage>
</organism>
<gene>
    <name evidence="2" type="ORF">SAMN04487834_10853</name>
</gene>
<dbReference type="EMBL" id="FNYK01000085">
    <property type="protein sequence ID" value="SEJ25579.1"/>
    <property type="molecule type" value="Genomic_DNA"/>
</dbReference>
<sequence length="163" mass="19102">MSQFYTISLFLLLLVFIYFTYQIMNLLVTMLKQRKKEGAMEFCLSSTGKYAYIGMIVGYVVAWAIFIWTCIVGWQLDSLQWINNGLSVLTIYTLIFSMQLANIVLLGKKHMLIGRLLVDYRKMKKVDLNSKREMTFVYAQKTFRFSTRFIDIKKLRATIARKG</sequence>
<keyword evidence="1" id="KW-0812">Transmembrane</keyword>
<feature type="transmembrane region" description="Helical" evidence="1">
    <location>
        <begin position="6"/>
        <end position="29"/>
    </location>
</feature>
<name>A0A1H6X8W1_9FIRM</name>
<protein>
    <submittedName>
        <fullName evidence="2">Uncharacterized protein</fullName>
    </submittedName>
</protein>
<evidence type="ECO:0000313" key="2">
    <source>
        <dbReference type="EMBL" id="SEJ25579.1"/>
    </source>
</evidence>
<reference evidence="3" key="1">
    <citation type="submission" date="2016-10" db="EMBL/GenBank/DDBJ databases">
        <authorList>
            <person name="Varghese N."/>
            <person name="Submissions S."/>
        </authorList>
    </citation>
    <scope>NUCLEOTIDE SEQUENCE [LARGE SCALE GENOMIC DNA]</scope>
    <source>
        <strain evidence="3">DSM 20406</strain>
    </source>
</reference>
<dbReference type="GeneID" id="54120148"/>
<dbReference type="eggNOG" id="ENOG5032TB5">
    <property type="taxonomic scope" value="Bacteria"/>
</dbReference>
<feature type="transmembrane region" description="Helical" evidence="1">
    <location>
        <begin position="50"/>
        <end position="74"/>
    </location>
</feature>
<accession>A0A1H6X8W1</accession>
<proteinExistence type="predicted"/>
<keyword evidence="1" id="KW-0472">Membrane</keyword>
<feature type="transmembrane region" description="Helical" evidence="1">
    <location>
        <begin position="86"/>
        <end position="106"/>
    </location>
</feature>
<evidence type="ECO:0000256" key="1">
    <source>
        <dbReference type="SAM" id="Phobius"/>
    </source>
</evidence>
<keyword evidence="3" id="KW-1185">Reference proteome</keyword>
<dbReference type="OrthoDB" id="1649242at2"/>
<dbReference type="Proteomes" id="UP000183028">
    <property type="component" value="Unassembled WGS sequence"/>
</dbReference>
<dbReference type="AlphaFoldDB" id="A0A1H6X8W1"/>